<keyword evidence="4 7" id="KW-1133">Transmembrane helix</keyword>
<evidence type="ECO:0000313" key="10">
    <source>
        <dbReference type="Proteomes" id="UP001500620"/>
    </source>
</evidence>
<dbReference type="InterPro" id="IPR049453">
    <property type="entry name" value="Memb_transporter_dom"/>
</dbReference>
<evidence type="ECO:0000256" key="2">
    <source>
        <dbReference type="ARBA" id="ARBA00022475"/>
    </source>
</evidence>
<keyword evidence="5 7" id="KW-0472">Membrane</keyword>
<accession>A0ABP8DRQ2</accession>
<feature type="transmembrane region" description="Helical" evidence="7">
    <location>
        <begin position="310"/>
        <end position="331"/>
    </location>
</feature>
<comment type="subcellular location">
    <subcellularLocation>
        <location evidence="1">Cell membrane</location>
        <topology evidence="1">Multi-pass membrane protein</topology>
    </subcellularLocation>
</comment>
<sequence>MTLTVPRCDIQQVRNIWQAAAGFAPVLATVATLAPIAGAAHTGIGIVVLGAAVSLMSTRAAHGGAPWRLLLVPVGAVVVGAFAVLFHAAHAFGDGFFVVAVAVATAARALGPAAGRLGRALVLPLIGMLIAPVNPGAHPARTLAWATLAVFVAEAYVLIAARLRGTAAEEEPPSTAPARIHVWRGVQSALALTLAFAIGQTFFGEHWAWTVISAYTVGAAARSRGDALLKGVHRTLGALGGTLVATALALAIGDRRSLAVALLLVVLAAAFYLRQYGYAWWAAGVTAALALLYSLIGVAGTAALPLFGARLLAVCIGALCAILPATLLAPIRTGAVLRKRTAEALRAARDGDYAQAERRVAALREAAAPLLAIRRFRARRELAWVDALTAAVPDLRTLAADPQDTPALRRLRKTLGEVADDLRAAVATA</sequence>
<feature type="transmembrane region" description="Helical" evidence="7">
    <location>
        <begin position="67"/>
        <end position="86"/>
    </location>
</feature>
<feature type="transmembrane region" description="Helical" evidence="7">
    <location>
        <begin position="235"/>
        <end position="252"/>
    </location>
</feature>
<comment type="caution">
    <text evidence="9">The sequence shown here is derived from an EMBL/GenBank/DDBJ whole genome shotgun (WGS) entry which is preliminary data.</text>
</comment>
<keyword evidence="2" id="KW-1003">Cell membrane</keyword>
<feature type="transmembrane region" description="Helical" evidence="7">
    <location>
        <begin position="182"/>
        <end position="200"/>
    </location>
</feature>
<dbReference type="PANTHER" id="PTHR30509:SF9">
    <property type="entry name" value="MULTIDRUG RESISTANCE PROTEIN MDTO"/>
    <property type="match status" value="1"/>
</dbReference>
<feature type="transmembrane region" description="Helical" evidence="7">
    <location>
        <begin position="258"/>
        <end position="273"/>
    </location>
</feature>
<evidence type="ECO:0000256" key="1">
    <source>
        <dbReference type="ARBA" id="ARBA00004651"/>
    </source>
</evidence>
<keyword evidence="3 7" id="KW-0812">Transmembrane</keyword>
<comment type="similarity">
    <text evidence="6">Belongs to the YccS/YhfK family.</text>
</comment>
<name>A0ABP8DRQ2_9ACTN</name>
<feature type="transmembrane region" description="Helical" evidence="7">
    <location>
        <begin position="143"/>
        <end position="161"/>
    </location>
</feature>
<reference evidence="10" key="1">
    <citation type="journal article" date="2019" name="Int. J. Syst. Evol. Microbiol.">
        <title>The Global Catalogue of Microorganisms (GCM) 10K type strain sequencing project: providing services to taxonomists for standard genome sequencing and annotation.</title>
        <authorList>
            <consortium name="The Broad Institute Genomics Platform"/>
            <consortium name="The Broad Institute Genome Sequencing Center for Infectious Disease"/>
            <person name="Wu L."/>
            <person name="Ma J."/>
        </authorList>
    </citation>
    <scope>NUCLEOTIDE SEQUENCE [LARGE SCALE GENOMIC DNA]</scope>
    <source>
        <strain evidence="10">JCM 17441</strain>
    </source>
</reference>
<organism evidence="9 10">
    <name type="scientific">Dactylosporangium darangshiense</name>
    <dbReference type="NCBI Taxonomy" id="579108"/>
    <lineage>
        <taxon>Bacteria</taxon>
        <taxon>Bacillati</taxon>
        <taxon>Actinomycetota</taxon>
        <taxon>Actinomycetes</taxon>
        <taxon>Micromonosporales</taxon>
        <taxon>Micromonosporaceae</taxon>
        <taxon>Dactylosporangium</taxon>
    </lineage>
</organism>
<dbReference type="Pfam" id="PF13515">
    <property type="entry name" value="FUSC_2"/>
    <property type="match status" value="1"/>
</dbReference>
<dbReference type="PANTHER" id="PTHR30509">
    <property type="entry name" value="P-HYDROXYBENZOIC ACID EFFLUX PUMP SUBUNIT-RELATED"/>
    <property type="match status" value="1"/>
</dbReference>
<feature type="transmembrane region" description="Helical" evidence="7">
    <location>
        <begin position="33"/>
        <end position="55"/>
    </location>
</feature>
<feature type="transmembrane region" description="Helical" evidence="7">
    <location>
        <begin position="92"/>
        <end position="110"/>
    </location>
</feature>
<dbReference type="EMBL" id="BAABAT010000052">
    <property type="protein sequence ID" value="GAA4262545.1"/>
    <property type="molecule type" value="Genomic_DNA"/>
</dbReference>
<feature type="domain" description="Integral membrane bound transporter" evidence="8">
    <location>
        <begin position="194"/>
        <end position="323"/>
    </location>
</feature>
<protein>
    <recommendedName>
        <fullName evidence="8">Integral membrane bound transporter domain-containing protein</fullName>
    </recommendedName>
</protein>
<gene>
    <name evidence="9" type="ORF">GCM10022255_099610</name>
</gene>
<feature type="transmembrane region" description="Helical" evidence="7">
    <location>
        <begin position="280"/>
        <end position="304"/>
    </location>
</feature>
<evidence type="ECO:0000256" key="4">
    <source>
        <dbReference type="ARBA" id="ARBA00022989"/>
    </source>
</evidence>
<evidence type="ECO:0000256" key="7">
    <source>
        <dbReference type="SAM" id="Phobius"/>
    </source>
</evidence>
<dbReference type="Proteomes" id="UP001500620">
    <property type="component" value="Unassembled WGS sequence"/>
</dbReference>
<proteinExistence type="inferred from homology"/>
<evidence type="ECO:0000313" key="9">
    <source>
        <dbReference type="EMBL" id="GAA4262545.1"/>
    </source>
</evidence>
<evidence type="ECO:0000256" key="3">
    <source>
        <dbReference type="ARBA" id="ARBA00022692"/>
    </source>
</evidence>
<evidence type="ECO:0000256" key="6">
    <source>
        <dbReference type="ARBA" id="ARBA00043993"/>
    </source>
</evidence>
<evidence type="ECO:0000256" key="5">
    <source>
        <dbReference type="ARBA" id="ARBA00023136"/>
    </source>
</evidence>
<keyword evidence="10" id="KW-1185">Reference proteome</keyword>
<evidence type="ECO:0000259" key="8">
    <source>
        <dbReference type="Pfam" id="PF13515"/>
    </source>
</evidence>